<gene>
    <name evidence="2" type="ORF">J2D77_06630</name>
</gene>
<accession>A0A939HPE7</accession>
<feature type="domain" description="DUF3828" evidence="1">
    <location>
        <begin position="37"/>
        <end position="165"/>
    </location>
</feature>
<dbReference type="EMBL" id="JAFVMH010000002">
    <property type="protein sequence ID" value="MBO1324826.1"/>
    <property type="molecule type" value="Genomic_DNA"/>
</dbReference>
<dbReference type="Pfam" id="PF12883">
    <property type="entry name" value="DUF3828"/>
    <property type="match status" value="1"/>
</dbReference>
<evidence type="ECO:0000259" key="1">
    <source>
        <dbReference type="Pfam" id="PF12883"/>
    </source>
</evidence>
<keyword evidence="3" id="KW-1185">Reference proteome</keyword>
<organism evidence="2 3">
    <name type="scientific">Acetobacter garciniae</name>
    <dbReference type="NCBI Taxonomy" id="2817435"/>
    <lineage>
        <taxon>Bacteria</taxon>
        <taxon>Pseudomonadati</taxon>
        <taxon>Pseudomonadota</taxon>
        <taxon>Alphaproteobacteria</taxon>
        <taxon>Acetobacterales</taxon>
        <taxon>Acetobacteraceae</taxon>
        <taxon>Acetobacter</taxon>
    </lineage>
</organism>
<reference evidence="2" key="1">
    <citation type="submission" date="2021-03" db="EMBL/GenBank/DDBJ databases">
        <title>The complete genome sequence of Acetobacter sp. TBRC 12339.</title>
        <authorList>
            <person name="Charoenyingcharoen P."/>
            <person name="Yukphan P."/>
        </authorList>
    </citation>
    <scope>NUCLEOTIDE SEQUENCE</scope>
    <source>
        <strain evidence="2">TBRC 12339</strain>
    </source>
</reference>
<dbReference type="RefSeq" id="WP_207845469.1">
    <property type="nucleotide sequence ID" value="NZ_JAFVMH010000002.1"/>
</dbReference>
<proteinExistence type="predicted"/>
<dbReference type="Proteomes" id="UP000664073">
    <property type="component" value="Unassembled WGS sequence"/>
</dbReference>
<dbReference type="Gene3D" id="3.10.450.50">
    <property type="match status" value="1"/>
</dbReference>
<evidence type="ECO:0000313" key="2">
    <source>
        <dbReference type="EMBL" id="MBO1324826.1"/>
    </source>
</evidence>
<dbReference type="AlphaFoldDB" id="A0A939HPE7"/>
<dbReference type="InterPro" id="IPR024289">
    <property type="entry name" value="DUF3828"/>
</dbReference>
<comment type="caution">
    <text evidence="2">The sequence shown here is derived from an EMBL/GenBank/DDBJ whole genome shotgun (WGS) entry which is preliminary data.</text>
</comment>
<name>A0A939HPE7_9PROT</name>
<protein>
    <submittedName>
        <fullName evidence="2">DUF3828 domain-containing protein</fullName>
    </submittedName>
</protein>
<sequence length="178" mass="20692">MKKQPIKFTNIHNRLKMLGVCIFVFFPLWVRAQRITPEQKVLEFYQNYMTACAQPFPGKSKVNLDGLFCNMDIKNYVTKTLYKKIIHAYKSGIYGDLTGDRDYFTHTQDFDVQWIAGMKAMETEKSGNNSVIRLLMNFPKGTGEPLAVCIRLQRDGNDWKIYQVDPSLYNDLPDCKDK</sequence>
<evidence type="ECO:0000313" key="3">
    <source>
        <dbReference type="Proteomes" id="UP000664073"/>
    </source>
</evidence>